<dbReference type="InterPro" id="IPR022284">
    <property type="entry name" value="GPAT/DHAPAT"/>
</dbReference>
<evidence type="ECO:0000313" key="9">
    <source>
        <dbReference type="Proteomes" id="UP001286313"/>
    </source>
</evidence>
<reference evidence="8" key="1">
    <citation type="submission" date="2023-10" db="EMBL/GenBank/DDBJ databases">
        <title>Genome assemblies of two species of porcelain crab, Petrolisthes cinctipes and Petrolisthes manimaculis (Anomura: Porcellanidae).</title>
        <authorList>
            <person name="Angst P."/>
        </authorList>
    </citation>
    <scope>NUCLEOTIDE SEQUENCE</scope>
    <source>
        <strain evidence="8">PB745_01</strain>
        <tissue evidence="8">Gill</tissue>
    </source>
</reference>
<keyword evidence="5" id="KW-0012">Acyltransferase</keyword>
<evidence type="ECO:0000256" key="2">
    <source>
        <dbReference type="ARBA" id="ARBA00007937"/>
    </source>
</evidence>
<feature type="domain" description="Phospholipid/glycerol acyltransferase" evidence="7">
    <location>
        <begin position="276"/>
        <end position="408"/>
    </location>
</feature>
<keyword evidence="4" id="KW-0472">Membrane</keyword>
<keyword evidence="9" id="KW-1185">Reference proteome</keyword>
<feature type="region of interest" description="Disordered" evidence="6">
    <location>
        <begin position="547"/>
        <end position="567"/>
    </location>
</feature>
<dbReference type="GO" id="GO:0006631">
    <property type="term" value="P:fatty acid metabolic process"/>
    <property type="evidence" value="ECO:0007669"/>
    <property type="project" value="TreeGrafter"/>
</dbReference>
<name>A0AAE1GFB6_PETCI</name>
<evidence type="ECO:0000256" key="1">
    <source>
        <dbReference type="ARBA" id="ARBA00004370"/>
    </source>
</evidence>
<accession>A0AAE1GFB6</accession>
<dbReference type="Proteomes" id="UP001286313">
    <property type="component" value="Unassembled WGS sequence"/>
</dbReference>
<dbReference type="InterPro" id="IPR045520">
    <property type="entry name" value="GPAT/DHAPAT_C"/>
</dbReference>
<evidence type="ECO:0000256" key="4">
    <source>
        <dbReference type="ARBA" id="ARBA00023136"/>
    </source>
</evidence>
<comment type="caution">
    <text evidence="8">The sequence shown here is derived from an EMBL/GenBank/DDBJ whole genome shotgun (WGS) entry which is preliminary data.</text>
</comment>
<feature type="region of interest" description="Disordered" evidence="6">
    <location>
        <begin position="26"/>
        <end position="46"/>
    </location>
</feature>
<dbReference type="CDD" id="cd07993">
    <property type="entry name" value="LPLAT_DHAPAT-like"/>
    <property type="match status" value="1"/>
</dbReference>
<protein>
    <recommendedName>
        <fullName evidence="7">Phospholipid/glycerol acyltransferase domain-containing protein</fullName>
    </recommendedName>
</protein>
<dbReference type="InterPro" id="IPR002123">
    <property type="entry name" value="Plipid/glycerol_acylTrfase"/>
</dbReference>
<feature type="compositionally biased region" description="Polar residues" evidence="6">
    <location>
        <begin position="26"/>
        <end position="36"/>
    </location>
</feature>
<dbReference type="AlphaFoldDB" id="A0AAE1GFB6"/>
<comment type="subcellular location">
    <subcellularLocation>
        <location evidence="1">Membrane</location>
    </subcellularLocation>
</comment>
<keyword evidence="3" id="KW-0808">Transferase</keyword>
<dbReference type="GO" id="GO:0008654">
    <property type="term" value="P:phospholipid biosynthetic process"/>
    <property type="evidence" value="ECO:0007669"/>
    <property type="project" value="TreeGrafter"/>
</dbReference>
<evidence type="ECO:0000256" key="5">
    <source>
        <dbReference type="ARBA" id="ARBA00023315"/>
    </source>
</evidence>
<evidence type="ECO:0000256" key="6">
    <source>
        <dbReference type="SAM" id="MobiDB-lite"/>
    </source>
</evidence>
<sequence length="950" mass="105462">MTTAAVIIRGGEEQLGMSWTQREYTPPKSYNSTTMTVPGGSSRGDEGVVVDTTTNTFKEYLPSKTCGNTPISTTTSVPFNTSSQWAPEGKSLAAHIASAMPTPPESPPPTHLATSTICDSHHHEALVDKTTRQLGLHNLLRVSTSNADRYWLTRRCCYVFHCLSLRTKFNYANIPNKMILRDDRVVRAMEQVVAEELEEAGVEEQDDCRARMSLLAKHTARANKLLTDMKAAISSTLIRITGYVLFKVFSNLLMSVTVHGGQQEVIDRAAQRDTPVIFVPLHRSHVDYLFVTWVLFNRQIPAPIVAAGDNLRIPVFGWLLRGLGGFFIKRRLDNCKSRKDVLYRSLLQTYVTHALQAGYNLEFFIEGGRTRTGKPCMPKGGLLSVIVDAYSNGTLDDALIVPIAINYDKILDGNFIREQMGQSKIPESFWGAVRAIMKVLSTNYGHARIDFGQPFSLREFVHNQKRASFSQLPLSSQPHNDVLPGCTPPLSPSPMIEMPVLSNGRNSEQLQSLPQPFPLSEQQKPETALFSPSPLVMGKSYHQRSLSTPAANGNLRLRRTTSNPSNALNTVTCTNSRLTGAPSSSSLFGTEVTEEYRSLVKSLAVHIVFDAERCQAVMATNAVAWLLSYVYRDGVKLSTLVEAVDALRDSLKTRKRDTGFSGHSRDAVLHAVHMLGAGLVRLEQSTTQTSTTSDTEQDFFIRPVTLLPNIIELNYYASALAPLFAADAIIVTCLLSSLDCDLWSYKDCSPDCLVDREKLIQRGLRLAQLLQNEFLLVPACASLLTKLGQVVDNLIDMGLLQDAGKVDSRWSEDSDEDDISFSQQYKLAPTSSTLEVIGAWRNMLAPMLDTYYHAACCLTSLVGKQLPDKEFIQSIQTHVSSLLEKGTLRYGESICVDPIRNAVKLFESESIVECYNHNSIRLVYLTREYDAEDRLSPLISEIDSYRSCIS</sequence>
<organism evidence="8 9">
    <name type="scientific">Petrolisthes cinctipes</name>
    <name type="common">Flat porcelain crab</name>
    <dbReference type="NCBI Taxonomy" id="88211"/>
    <lineage>
        <taxon>Eukaryota</taxon>
        <taxon>Metazoa</taxon>
        <taxon>Ecdysozoa</taxon>
        <taxon>Arthropoda</taxon>
        <taxon>Crustacea</taxon>
        <taxon>Multicrustacea</taxon>
        <taxon>Malacostraca</taxon>
        <taxon>Eumalacostraca</taxon>
        <taxon>Eucarida</taxon>
        <taxon>Decapoda</taxon>
        <taxon>Pleocyemata</taxon>
        <taxon>Anomura</taxon>
        <taxon>Galatheoidea</taxon>
        <taxon>Porcellanidae</taxon>
        <taxon>Petrolisthes</taxon>
    </lineage>
</organism>
<dbReference type="InterPro" id="IPR041728">
    <property type="entry name" value="GPAT/DHAPAT_LPLAT"/>
</dbReference>
<dbReference type="GO" id="GO:0031966">
    <property type="term" value="C:mitochondrial membrane"/>
    <property type="evidence" value="ECO:0007669"/>
    <property type="project" value="TreeGrafter"/>
</dbReference>
<dbReference type="Pfam" id="PF19277">
    <property type="entry name" value="GPAT_C"/>
    <property type="match status" value="2"/>
</dbReference>
<dbReference type="EMBL" id="JAWQEG010000397">
    <property type="protein sequence ID" value="KAK3890704.1"/>
    <property type="molecule type" value="Genomic_DNA"/>
</dbReference>
<evidence type="ECO:0000256" key="3">
    <source>
        <dbReference type="ARBA" id="ARBA00022679"/>
    </source>
</evidence>
<dbReference type="SUPFAM" id="SSF69593">
    <property type="entry name" value="Glycerol-3-phosphate (1)-acyltransferase"/>
    <property type="match status" value="1"/>
</dbReference>
<comment type="similarity">
    <text evidence="2">Belongs to the GPAT/DAPAT family.</text>
</comment>
<gene>
    <name evidence="8" type="ORF">Pcinc_005340</name>
</gene>
<dbReference type="PANTHER" id="PTHR12563:SF23">
    <property type="entry name" value="BCDNA.GH07066"/>
    <property type="match status" value="1"/>
</dbReference>
<proteinExistence type="inferred from homology"/>
<evidence type="ECO:0000313" key="8">
    <source>
        <dbReference type="EMBL" id="KAK3890704.1"/>
    </source>
</evidence>
<dbReference type="PANTHER" id="PTHR12563">
    <property type="entry name" value="GLYCEROL-3-PHOSPHATE ACYLTRANSFERASE"/>
    <property type="match status" value="1"/>
</dbReference>
<evidence type="ECO:0000259" key="7">
    <source>
        <dbReference type="SMART" id="SM00563"/>
    </source>
</evidence>
<dbReference type="SMART" id="SM00563">
    <property type="entry name" value="PlsC"/>
    <property type="match status" value="1"/>
</dbReference>
<dbReference type="GO" id="GO:0019432">
    <property type="term" value="P:triglyceride biosynthetic process"/>
    <property type="evidence" value="ECO:0007669"/>
    <property type="project" value="TreeGrafter"/>
</dbReference>
<dbReference type="GO" id="GO:0004366">
    <property type="term" value="F:glycerol-3-phosphate O-acyltransferase activity"/>
    <property type="evidence" value="ECO:0007669"/>
    <property type="project" value="TreeGrafter"/>
</dbReference>
<dbReference type="Pfam" id="PF01553">
    <property type="entry name" value="Acyltransferase"/>
    <property type="match status" value="1"/>
</dbReference>
<dbReference type="GO" id="GO:0006072">
    <property type="term" value="P:glycerol-3-phosphate metabolic process"/>
    <property type="evidence" value="ECO:0007669"/>
    <property type="project" value="TreeGrafter"/>
</dbReference>